<dbReference type="Pfam" id="PF01546">
    <property type="entry name" value="Peptidase_M20"/>
    <property type="match status" value="1"/>
</dbReference>
<name>A0ABR7XUP5_9SPHI</name>
<proteinExistence type="predicted"/>
<evidence type="ECO:0000256" key="1">
    <source>
        <dbReference type="ARBA" id="ARBA00022801"/>
    </source>
</evidence>
<gene>
    <name evidence="3" type="ORF">H8B21_14390</name>
</gene>
<protein>
    <submittedName>
        <fullName evidence="3">Amidohydrolase</fullName>
    </submittedName>
</protein>
<dbReference type="SUPFAM" id="SSF53187">
    <property type="entry name" value="Zn-dependent exopeptidases"/>
    <property type="match status" value="1"/>
</dbReference>
<dbReference type="PANTHER" id="PTHR11014">
    <property type="entry name" value="PEPTIDASE M20 FAMILY MEMBER"/>
    <property type="match status" value="1"/>
</dbReference>
<dbReference type="SUPFAM" id="SSF55031">
    <property type="entry name" value="Bacterial exopeptidase dimerisation domain"/>
    <property type="match status" value="1"/>
</dbReference>
<organism evidence="3 4">
    <name type="scientific">Sphingobacterium chuzhouense</name>
    <dbReference type="NCBI Taxonomy" id="1742264"/>
    <lineage>
        <taxon>Bacteria</taxon>
        <taxon>Pseudomonadati</taxon>
        <taxon>Bacteroidota</taxon>
        <taxon>Sphingobacteriia</taxon>
        <taxon>Sphingobacteriales</taxon>
        <taxon>Sphingobacteriaceae</taxon>
        <taxon>Sphingobacterium</taxon>
    </lineage>
</organism>
<dbReference type="InterPro" id="IPR011650">
    <property type="entry name" value="Peptidase_M20_dimer"/>
</dbReference>
<dbReference type="InterPro" id="IPR036264">
    <property type="entry name" value="Bact_exopeptidase_dim_dom"/>
</dbReference>
<dbReference type="Pfam" id="PF07687">
    <property type="entry name" value="M20_dimer"/>
    <property type="match status" value="1"/>
</dbReference>
<keyword evidence="4" id="KW-1185">Reference proteome</keyword>
<comment type="caution">
    <text evidence="3">The sequence shown here is derived from an EMBL/GenBank/DDBJ whole genome shotgun (WGS) entry which is preliminary data.</text>
</comment>
<reference evidence="3 4" key="1">
    <citation type="submission" date="2020-08" db="EMBL/GenBank/DDBJ databases">
        <title>Sphingobacterium sp. DN00404 isolated from aquaculture water.</title>
        <authorList>
            <person name="Zhang M."/>
        </authorList>
    </citation>
    <scope>NUCLEOTIDE SEQUENCE [LARGE SCALE GENOMIC DNA]</scope>
    <source>
        <strain evidence="3 4">KCTC 42746</strain>
    </source>
</reference>
<evidence type="ECO:0000313" key="3">
    <source>
        <dbReference type="EMBL" id="MBD1422761.1"/>
    </source>
</evidence>
<dbReference type="CDD" id="cd03886">
    <property type="entry name" value="M20_Acy1"/>
    <property type="match status" value="1"/>
</dbReference>
<keyword evidence="1" id="KW-0378">Hydrolase</keyword>
<evidence type="ECO:0000259" key="2">
    <source>
        <dbReference type="Pfam" id="PF07687"/>
    </source>
</evidence>
<accession>A0ABR7XUP5</accession>
<dbReference type="InterPro" id="IPR002933">
    <property type="entry name" value="Peptidase_M20"/>
</dbReference>
<evidence type="ECO:0000313" key="4">
    <source>
        <dbReference type="Proteomes" id="UP000651112"/>
    </source>
</evidence>
<dbReference type="PANTHER" id="PTHR11014:SF63">
    <property type="entry name" value="METALLOPEPTIDASE, PUTATIVE (AFU_ORTHOLOGUE AFUA_6G09600)-RELATED"/>
    <property type="match status" value="1"/>
</dbReference>
<dbReference type="Gene3D" id="3.30.70.360">
    <property type="match status" value="1"/>
</dbReference>
<dbReference type="Proteomes" id="UP000651112">
    <property type="component" value="Unassembled WGS sequence"/>
</dbReference>
<dbReference type="Gene3D" id="3.40.630.10">
    <property type="entry name" value="Zn peptidases"/>
    <property type="match status" value="1"/>
</dbReference>
<dbReference type="InterPro" id="IPR017439">
    <property type="entry name" value="Amidohydrolase"/>
</dbReference>
<dbReference type="EMBL" id="JACNYL010000003">
    <property type="protein sequence ID" value="MBD1422761.1"/>
    <property type="molecule type" value="Genomic_DNA"/>
</dbReference>
<sequence length="398" mass="43883">MIEKIKQLVSEVKDEASFNRQYFHKFPELSFQEYNTCRYIKELLQTYDISFEEVAETGVIAKVVGKKANSEQTVILRADIDALPITEENVTDYTSQHIGVMHACGHDFHTANLLAVLKILKVLEHDFTGTVIGIFQPAEEKIPGGAVSVLASQKLPIPHQSIKGVIGLHVSPDLKVGKIGLRSGNFMASSDEIYFTIKGKGGHGAQPHLNIDPVVITAQLILSLQQIVSRFANPSIPSVLSFGKVIASGATNVIPGEVYVEGTFRTMDEHWRSQALELIAKHVKELPGIYGATVELEIRRGYPVLINDPELAGTVSTYLKEFVAPDNVESTGIWMAAEDFAYYSHQYPSLFYLVGIANPDKEIGSALHTPTFQIDEDAFDYAIGGMVYTTLKLFEKAP</sequence>
<feature type="domain" description="Peptidase M20 dimerisation" evidence="2">
    <location>
        <begin position="195"/>
        <end position="286"/>
    </location>
</feature>
<dbReference type="NCBIfam" id="TIGR01891">
    <property type="entry name" value="amidohydrolases"/>
    <property type="match status" value="1"/>
</dbReference>
<dbReference type="RefSeq" id="WP_190314454.1">
    <property type="nucleotide sequence ID" value="NZ_JACNYL010000003.1"/>
</dbReference>
<dbReference type="PIRSF" id="PIRSF005962">
    <property type="entry name" value="Pept_M20D_amidohydro"/>
    <property type="match status" value="1"/>
</dbReference>